<comment type="caution">
    <text evidence="1">The sequence shown here is derived from an EMBL/GenBank/DDBJ whole genome shotgun (WGS) entry which is preliminary data.</text>
</comment>
<proteinExistence type="predicted"/>
<reference evidence="1" key="1">
    <citation type="submission" date="2022-10" db="EMBL/GenBank/DDBJ databases">
        <title>Complete Genome of Trichothecium roseum strain YXFP-22015, a Plant Pathogen Isolated from Citrus.</title>
        <authorList>
            <person name="Wang Y."/>
            <person name="Zhu L."/>
        </authorList>
    </citation>
    <scope>NUCLEOTIDE SEQUENCE</scope>
    <source>
        <strain evidence="1">YXFP-22015</strain>
    </source>
</reference>
<keyword evidence="2" id="KW-1185">Reference proteome</keyword>
<organism evidence="1 2">
    <name type="scientific">Trichothecium roseum</name>
    <dbReference type="NCBI Taxonomy" id="47278"/>
    <lineage>
        <taxon>Eukaryota</taxon>
        <taxon>Fungi</taxon>
        <taxon>Dikarya</taxon>
        <taxon>Ascomycota</taxon>
        <taxon>Pezizomycotina</taxon>
        <taxon>Sordariomycetes</taxon>
        <taxon>Hypocreomycetidae</taxon>
        <taxon>Hypocreales</taxon>
        <taxon>Hypocreales incertae sedis</taxon>
        <taxon>Trichothecium</taxon>
    </lineage>
</organism>
<gene>
    <name evidence="1" type="ORF">N3K66_002599</name>
</gene>
<evidence type="ECO:0000313" key="1">
    <source>
        <dbReference type="EMBL" id="KAI9903247.1"/>
    </source>
</evidence>
<protein>
    <submittedName>
        <fullName evidence="1">Uncharacterized protein</fullName>
    </submittedName>
</protein>
<dbReference type="EMBL" id="CM047941">
    <property type="protein sequence ID" value="KAI9903247.1"/>
    <property type="molecule type" value="Genomic_DNA"/>
</dbReference>
<accession>A0ACC0VBI3</accession>
<sequence>MAPISHSRPASFCKLLPALASSWELLLVAVASPTWTSPVLFLSPSPSSLRTSSASRRKATYQYQRIRSLLFNNIQTAVTMKSATVTFGVFAAFVAAQDLATCAKQCVDNMLAGNKAEELGCDSEDWSCLCQNPDFSYGFRDCARDVCGNGNQEDAASAVRYAVEFCSGKGVIITTGTGGDVTGSPTVTATGGDGSDGSNTLSTIIATVTSDGSEVTSTISTATLSGGNGGNTDTASTPGASNPGGGAGGIVTTITSGSEIITSTLTGPVTSTTGSVTVTETSAVGSETTTATTSDGDESSGTETESDGSASETGDSDDAGVIPTAAPGLLAAAGLVALLM</sequence>
<evidence type="ECO:0000313" key="2">
    <source>
        <dbReference type="Proteomes" id="UP001163324"/>
    </source>
</evidence>
<name>A0ACC0VBI3_9HYPO</name>
<dbReference type="Proteomes" id="UP001163324">
    <property type="component" value="Chromosome 2"/>
</dbReference>